<dbReference type="InterPro" id="IPR018225">
    <property type="entry name" value="Transaldolase_AS"/>
</dbReference>
<proteinExistence type="predicted"/>
<accession>A0ABR0BME5</accession>
<evidence type="ECO:0000313" key="3">
    <source>
        <dbReference type="Proteomes" id="UP001287286"/>
    </source>
</evidence>
<sequence length="453" mass="48069">MPAAGAREFWSSSSGGLLPGPPDPPPTHAGSTTNPTLLGPASSRSAALGPKIRSTGSLGLRHQPRATLQQKAVRHPQGPCLGATDRRIPVRIPGRRGHHRERASTVGQALEAVPLETETRRRHMGKVGDMATGQEQWTGGEVTATWNSEYRPCDRPLPRCTAGAPTCLWRRLPGRFGQDWVPDSTGIPRCGGKYRRPRRDTTCIAVSGGISGTQEPPRHQLSIASGGCNMALRRRQASTTAFYFAVHFAFARGGLVCAWYSRVLYCLPPGRVLNAPPPISRDGAADPHEAWPTKPARQFENVAVVRKWARHRDPMGGIGPLGQPSRVSANLPKRRNVPTLGDAAAGSSSLTQVAGDPTNKAQRACRQRSSDTAGAGGALDGTPLRPTQHATAPVSWLSGRRRSGLPGRGTVPTSAALAGTSPSSMPVEARSRFRTTGQRLLAGCCEVAANASS</sequence>
<feature type="region of interest" description="Disordered" evidence="1">
    <location>
        <begin position="314"/>
        <end position="427"/>
    </location>
</feature>
<comment type="caution">
    <text evidence="2">The sequence shown here is derived from an EMBL/GenBank/DDBJ whole genome shotgun (WGS) entry which is preliminary data.</text>
</comment>
<name>A0ABR0BME5_PURLI</name>
<dbReference type="EMBL" id="JAWRVI010000053">
    <property type="protein sequence ID" value="KAK4084055.1"/>
    <property type="molecule type" value="Genomic_DNA"/>
</dbReference>
<protein>
    <submittedName>
        <fullName evidence="2">Uncharacterized protein</fullName>
    </submittedName>
</protein>
<dbReference type="Proteomes" id="UP001287286">
    <property type="component" value="Unassembled WGS sequence"/>
</dbReference>
<organism evidence="2 3">
    <name type="scientific">Purpureocillium lilacinum</name>
    <name type="common">Paecilomyces lilacinus</name>
    <dbReference type="NCBI Taxonomy" id="33203"/>
    <lineage>
        <taxon>Eukaryota</taxon>
        <taxon>Fungi</taxon>
        <taxon>Dikarya</taxon>
        <taxon>Ascomycota</taxon>
        <taxon>Pezizomycotina</taxon>
        <taxon>Sordariomycetes</taxon>
        <taxon>Hypocreomycetidae</taxon>
        <taxon>Hypocreales</taxon>
        <taxon>Ophiocordycipitaceae</taxon>
        <taxon>Purpureocillium</taxon>
    </lineage>
</organism>
<gene>
    <name evidence="2" type="ORF">Purlil1_10399</name>
</gene>
<evidence type="ECO:0000256" key="1">
    <source>
        <dbReference type="SAM" id="MobiDB-lite"/>
    </source>
</evidence>
<feature type="region of interest" description="Disordered" evidence="1">
    <location>
        <begin position="1"/>
        <end position="62"/>
    </location>
</feature>
<evidence type="ECO:0000313" key="2">
    <source>
        <dbReference type="EMBL" id="KAK4084055.1"/>
    </source>
</evidence>
<keyword evidence="3" id="KW-1185">Reference proteome</keyword>
<reference evidence="2 3" key="1">
    <citation type="journal article" date="2024" name="Microbiol. Resour. Announc.">
        <title>Genome annotations for the ascomycete fungi Trichoderma harzianum, Trichoderma aggressivum, and Purpureocillium lilacinum.</title>
        <authorList>
            <person name="Beijen E.P.W."/>
            <person name="Ohm R.A."/>
        </authorList>
    </citation>
    <scope>NUCLEOTIDE SEQUENCE [LARGE SCALE GENOMIC DNA]</scope>
    <source>
        <strain evidence="2 3">CBS 150709</strain>
    </source>
</reference>
<dbReference type="PROSITE" id="PS01054">
    <property type="entry name" value="TRANSALDOLASE_1"/>
    <property type="match status" value="1"/>
</dbReference>